<comment type="caution">
    <text evidence="1">The sequence shown here is derived from an EMBL/GenBank/DDBJ whole genome shotgun (WGS) entry which is preliminary data.</text>
</comment>
<keyword evidence="2" id="KW-1185">Reference proteome</keyword>
<name>A0ACC0JNW9_CHOFU</name>
<evidence type="ECO:0000313" key="2">
    <source>
        <dbReference type="Proteomes" id="UP001064048"/>
    </source>
</evidence>
<reference evidence="1 2" key="1">
    <citation type="journal article" date="2022" name="Genome Biol. Evol.">
        <title>The Spruce Budworm Genome: Reconstructing the Evolutionary History of Antifreeze Proteins.</title>
        <authorList>
            <person name="Beliveau C."/>
            <person name="Gagne P."/>
            <person name="Picq S."/>
            <person name="Vernygora O."/>
            <person name="Keeling C.I."/>
            <person name="Pinkney K."/>
            <person name="Doucet D."/>
            <person name="Wen F."/>
            <person name="Johnston J.S."/>
            <person name="Maaroufi H."/>
            <person name="Boyle B."/>
            <person name="Laroche J."/>
            <person name="Dewar K."/>
            <person name="Juretic N."/>
            <person name="Blackburn G."/>
            <person name="Nisole A."/>
            <person name="Brunet B."/>
            <person name="Brandao M."/>
            <person name="Lumley L."/>
            <person name="Duan J."/>
            <person name="Quan G."/>
            <person name="Lucarotti C.J."/>
            <person name="Roe A.D."/>
            <person name="Sperling F.A.H."/>
            <person name="Levesque R.C."/>
            <person name="Cusson M."/>
        </authorList>
    </citation>
    <scope>NUCLEOTIDE SEQUENCE [LARGE SCALE GENOMIC DNA]</scope>
    <source>
        <strain evidence="1">Glfc:IPQL:Cfum</strain>
    </source>
</reference>
<organism evidence="1 2">
    <name type="scientific">Choristoneura fumiferana</name>
    <name type="common">Spruce budworm moth</name>
    <name type="synonym">Archips fumiferana</name>
    <dbReference type="NCBI Taxonomy" id="7141"/>
    <lineage>
        <taxon>Eukaryota</taxon>
        <taxon>Metazoa</taxon>
        <taxon>Ecdysozoa</taxon>
        <taxon>Arthropoda</taxon>
        <taxon>Hexapoda</taxon>
        <taxon>Insecta</taxon>
        <taxon>Pterygota</taxon>
        <taxon>Neoptera</taxon>
        <taxon>Endopterygota</taxon>
        <taxon>Lepidoptera</taxon>
        <taxon>Glossata</taxon>
        <taxon>Ditrysia</taxon>
        <taxon>Tortricoidea</taxon>
        <taxon>Tortricidae</taxon>
        <taxon>Tortricinae</taxon>
        <taxon>Choristoneura</taxon>
    </lineage>
</organism>
<gene>
    <name evidence="1" type="ORF">MSG28_011576</name>
</gene>
<dbReference type="Proteomes" id="UP001064048">
    <property type="component" value="Chromosome 19"/>
</dbReference>
<evidence type="ECO:0000313" key="1">
    <source>
        <dbReference type="EMBL" id="KAI8425797.1"/>
    </source>
</evidence>
<protein>
    <submittedName>
        <fullName evidence="1">Uncharacterized protein</fullName>
    </submittedName>
</protein>
<sequence>MTGSLDQMQTTAQEETKVPAQAACVDKFVAESTCRDQRERVLRHVNRMTECIGAGTKYSVHRRCASLDEKGEKECGTNPVEPAHLYCSQQAATLELELSLRAKPRVKAKPEGPRGTAPSSPPVATPLLASYSSQDPGLQATMRRSKICVYKTMHGCELVKFGHYRHRQTYRSSTNSTAWPSAGILQCLSGRLM</sequence>
<proteinExistence type="predicted"/>
<dbReference type="EMBL" id="CM046119">
    <property type="protein sequence ID" value="KAI8425797.1"/>
    <property type="molecule type" value="Genomic_DNA"/>
</dbReference>
<accession>A0ACC0JNW9</accession>